<reference evidence="2 3" key="1">
    <citation type="journal article" date="2016" name="Mol. Biol. Evol.">
        <title>Comparative Genomics of Early-Diverging Mushroom-Forming Fungi Provides Insights into the Origins of Lignocellulose Decay Capabilities.</title>
        <authorList>
            <person name="Nagy L.G."/>
            <person name="Riley R."/>
            <person name="Tritt A."/>
            <person name="Adam C."/>
            <person name="Daum C."/>
            <person name="Floudas D."/>
            <person name="Sun H."/>
            <person name="Yadav J.S."/>
            <person name="Pangilinan J."/>
            <person name="Larsson K.H."/>
            <person name="Matsuura K."/>
            <person name="Barry K."/>
            <person name="Labutti K."/>
            <person name="Kuo R."/>
            <person name="Ohm R.A."/>
            <person name="Bhattacharya S.S."/>
            <person name="Shirouzu T."/>
            <person name="Yoshinaga Y."/>
            <person name="Martin F.M."/>
            <person name="Grigoriev I.V."/>
            <person name="Hibbett D.S."/>
        </authorList>
    </citation>
    <scope>NUCLEOTIDE SEQUENCE [LARGE SCALE GENOMIC DNA]</scope>
    <source>
        <strain evidence="2 3">L-15889</strain>
    </source>
</reference>
<evidence type="ECO:0000313" key="2">
    <source>
        <dbReference type="EMBL" id="KZT68868.1"/>
    </source>
</evidence>
<name>A0A165Q0V4_9APHY</name>
<keyword evidence="1" id="KW-0472">Membrane</keyword>
<dbReference type="PANTHER" id="PTHR11360">
    <property type="entry name" value="MONOCARBOXYLATE TRANSPORTER"/>
    <property type="match status" value="1"/>
</dbReference>
<sequence>FMVSLAHPTSYYQMYLSLGIGMGLGCGIIYIPAVAIQAHYWKEHRALAMGILRADDACSSASVGGIVYPILLNQLLFKKEIGFGPSVRATGYLTLDILVIANCLMLIALSGGAAKRYAPVPEPRGAFSMKAIVTDLPYI</sequence>
<dbReference type="SUPFAM" id="SSF103473">
    <property type="entry name" value="MFS general substrate transporter"/>
    <property type="match status" value="1"/>
</dbReference>
<dbReference type="PANTHER" id="PTHR11360:SF284">
    <property type="entry name" value="EG:103B4.3 PROTEIN-RELATED"/>
    <property type="match status" value="1"/>
</dbReference>
<accession>A0A165Q0V4</accession>
<dbReference type="STRING" id="1314783.A0A165Q0V4"/>
<dbReference type="InterPro" id="IPR036259">
    <property type="entry name" value="MFS_trans_sf"/>
</dbReference>
<proteinExistence type="predicted"/>
<evidence type="ECO:0008006" key="4">
    <source>
        <dbReference type="Google" id="ProtNLM"/>
    </source>
</evidence>
<dbReference type="AlphaFoldDB" id="A0A165Q0V4"/>
<feature type="non-terminal residue" evidence="2">
    <location>
        <position position="1"/>
    </location>
</feature>
<keyword evidence="1" id="KW-0812">Transmembrane</keyword>
<evidence type="ECO:0000256" key="1">
    <source>
        <dbReference type="SAM" id="Phobius"/>
    </source>
</evidence>
<dbReference type="OrthoDB" id="2213137at2759"/>
<gene>
    <name evidence="2" type="ORF">DAEQUDRAFT_648756</name>
</gene>
<dbReference type="InterPro" id="IPR050327">
    <property type="entry name" value="Proton-linked_MCT"/>
</dbReference>
<feature type="non-terminal residue" evidence="2">
    <location>
        <position position="139"/>
    </location>
</feature>
<protein>
    <recommendedName>
        <fullName evidence="4">MFS general substrate transporter</fullName>
    </recommendedName>
</protein>
<evidence type="ECO:0000313" key="3">
    <source>
        <dbReference type="Proteomes" id="UP000076727"/>
    </source>
</evidence>
<dbReference type="Proteomes" id="UP000076727">
    <property type="component" value="Unassembled WGS sequence"/>
</dbReference>
<feature type="transmembrane region" description="Helical" evidence="1">
    <location>
        <begin position="57"/>
        <end position="77"/>
    </location>
</feature>
<feature type="transmembrane region" description="Helical" evidence="1">
    <location>
        <begin position="89"/>
        <end position="109"/>
    </location>
</feature>
<keyword evidence="1" id="KW-1133">Transmembrane helix</keyword>
<feature type="transmembrane region" description="Helical" evidence="1">
    <location>
        <begin position="12"/>
        <end position="36"/>
    </location>
</feature>
<keyword evidence="3" id="KW-1185">Reference proteome</keyword>
<organism evidence="2 3">
    <name type="scientific">Daedalea quercina L-15889</name>
    <dbReference type="NCBI Taxonomy" id="1314783"/>
    <lineage>
        <taxon>Eukaryota</taxon>
        <taxon>Fungi</taxon>
        <taxon>Dikarya</taxon>
        <taxon>Basidiomycota</taxon>
        <taxon>Agaricomycotina</taxon>
        <taxon>Agaricomycetes</taxon>
        <taxon>Polyporales</taxon>
        <taxon>Fomitopsis</taxon>
    </lineage>
</organism>
<dbReference type="EMBL" id="KV429062">
    <property type="protein sequence ID" value="KZT68868.1"/>
    <property type="molecule type" value="Genomic_DNA"/>
</dbReference>